<dbReference type="EMBL" id="CP002455">
    <property type="protein sequence ID" value="ADX67237.1"/>
    <property type="molecule type" value="Genomic_DNA"/>
</dbReference>
<sequence length="204" mass="22397">MKKLILVASVLAIGANVQAQEVGSFGFEKGNVIVEGNLGFNSSNDKNKDEKINKFTFTPKVGYLATDKFAVGIAAGIGTDKTKLNGVQTEKINTYDLGVFGRYYFLDLGQRFKTFAEVDFGYTNVKYENLTTKEIKADGFNSGLSLGMNYFLTNKMAINFVLGDVISYNSVKVDGGKSVSNFNGNINAFDNFFDTAKFGLTYKF</sequence>
<reference evidence="4 5" key="1">
    <citation type="journal article" date="2011" name="Stand. Genomic Sci.">
        <title>Complete genome sequence of Weeksella virosa type strain (9751).</title>
        <authorList>
            <person name="Lang E."/>
            <person name="Teshima H."/>
            <person name="Lucas S."/>
            <person name="Lapidus A."/>
            <person name="Hammon N."/>
            <person name="Deshpande S."/>
            <person name="Nolan M."/>
            <person name="Cheng J.F."/>
            <person name="Pitluck S."/>
            <person name="Liolios K."/>
            <person name="Pagani I."/>
            <person name="Mikhailova N."/>
            <person name="Ivanova N."/>
            <person name="Mavromatis K."/>
            <person name="Pati A."/>
            <person name="Tapia R."/>
            <person name="Han C."/>
            <person name="Goodwin L."/>
            <person name="Chen A."/>
            <person name="Palaniappan K."/>
            <person name="Land M."/>
            <person name="Hauser L."/>
            <person name="Chang Y.J."/>
            <person name="Jeffries C.D."/>
            <person name="Brambilla E.M."/>
            <person name="Kopitz M."/>
            <person name="Rohde M."/>
            <person name="Goker M."/>
            <person name="Tindall B.J."/>
            <person name="Detter J.C."/>
            <person name="Woyke T."/>
            <person name="Bristow J."/>
            <person name="Eisen J.A."/>
            <person name="Markowitz V."/>
            <person name="Hugenholtz P."/>
            <person name="Klenk H.P."/>
            <person name="Kyrpides N.C."/>
        </authorList>
    </citation>
    <scope>NUCLEOTIDE SEQUENCE [LARGE SCALE GENOMIC DNA]</scope>
    <source>
        <strain evidence="5">ATCC 43766 / DSM 16922 / JCM 21250 / NBRC 16016 / NCTC 11634 / CL345/78</strain>
    </source>
</reference>
<feature type="chain" id="PRO_5003257726" description="Outer membrane protein beta-barrel domain-containing protein" evidence="2">
    <location>
        <begin position="20"/>
        <end position="204"/>
    </location>
</feature>
<dbReference type="KEGG" id="wvi:Weevi_0518"/>
<evidence type="ECO:0000313" key="4">
    <source>
        <dbReference type="EMBL" id="ADX67237.1"/>
    </source>
</evidence>
<reference evidence="5" key="2">
    <citation type="journal article" date="2011" name="Stand. Genomic Sci.">
        <title>Complete genome sequence of Weeksella virosa type strain (9751T).</title>
        <authorList>
            <person name="Lang E."/>
            <person name="Teshima H."/>
            <person name="Lucas S."/>
            <person name="Lapidus A."/>
            <person name="Hammon N."/>
            <person name="Deshpande S."/>
            <person name="Nolan M."/>
            <person name="Cheng J."/>
            <person name="Pitluck S."/>
            <person name="Liolios K."/>
            <person name="Pagani I."/>
            <person name="Mikhailova N."/>
            <person name="Ivanova N."/>
            <person name="Mavromatis K."/>
            <person name="Pati A."/>
            <person name="Tapia R."/>
            <person name="Han C."/>
            <person name="Goodwin L."/>
            <person name="Chen A."/>
            <person name="Palaniappan K."/>
            <person name="Land M."/>
            <person name="Hauser L."/>
            <person name="Chang Y."/>
            <person name="Jeffries C."/>
            <person name="Brambilla E."/>
            <person name="Kopitz M."/>
            <person name="Rohde M."/>
            <person name="Goker M."/>
            <person name="Tindall B."/>
            <person name="Detter J."/>
            <person name="Woyke T."/>
            <person name="Bristow J."/>
            <person name="Eisen J."/>
            <person name="Markowitz V."/>
            <person name="Hugenholtz P."/>
            <person name="Klenk H."/>
            <person name="Kyrpides N."/>
        </authorList>
    </citation>
    <scope>NUCLEOTIDE SEQUENCE [LARGE SCALE GENOMIC DNA]</scope>
    <source>
        <strain evidence="5">ATCC 43766 / DSM 16922 / JCM 21250 / NBRC 16016 / NCTC 11634 / CL345/78</strain>
    </source>
</reference>
<dbReference type="OrthoDB" id="945117at2"/>
<proteinExistence type="predicted"/>
<keyword evidence="5" id="KW-1185">Reference proteome</keyword>
<dbReference type="Proteomes" id="UP000008641">
    <property type="component" value="Chromosome"/>
</dbReference>
<dbReference type="eggNOG" id="COG3047">
    <property type="taxonomic scope" value="Bacteria"/>
</dbReference>
<evidence type="ECO:0000256" key="1">
    <source>
        <dbReference type="ARBA" id="ARBA00022729"/>
    </source>
</evidence>
<accession>F0NZA8</accession>
<evidence type="ECO:0000313" key="5">
    <source>
        <dbReference type="Proteomes" id="UP000008641"/>
    </source>
</evidence>
<dbReference type="Pfam" id="PF13505">
    <property type="entry name" value="OMP_b-brl"/>
    <property type="match status" value="1"/>
</dbReference>
<dbReference type="RefSeq" id="WP_013597629.1">
    <property type="nucleotide sequence ID" value="NC_015144.1"/>
</dbReference>
<gene>
    <name evidence="4" type="ordered locus">Weevi_0518</name>
</gene>
<dbReference type="AlphaFoldDB" id="F0NZA8"/>
<evidence type="ECO:0000256" key="2">
    <source>
        <dbReference type="SAM" id="SignalP"/>
    </source>
</evidence>
<feature type="signal peptide" evidence="2">
    <location>
        <begin position="1"/>
        <end position="19"/>
    </location>
</feature>
<evidence type="ECO:0000259" key="3">
    <source>
        <dbReference type="Pfam" id="PF13505"/>
    </source>
</evidence>
<dbReference type="HOGENOM" id="CLU_100971_0_0_10"/>
<dbReference type="InterPro" id="IPR011250">
    <property type="entry name" value="OMP/PagP_B-barrel"/>
</dbReference>
<feature type="domain" description="Outer membrane protein beta-barrel" evidence="3">
    <location>
        <begin position="7"/>
        <end position="204"/>
    </location>
</feature>
<dbReference type="SUPFAM" id="SSF56925">
    <property type="entry name" value="OMPA-like"/>
    <property type="match status" value="1"/>
</dbReference>
<dbReference type="InterPro" id="IPR027385">
    <property type="entry name" value="Beta-barrel_OMP"/>
</dbReference>
<dbReference type="STRING" id="865938.Weevi_0518"/>
<protein>
    <recommendedName>
        <fullName evidence="3">Outer membrane protein beta-barrel domain-containing protein</fullName>
    </recommendedName>
</protein>
<keyword evidence="1 2" id="KW-0732">Signal</keyword>
<dbReference type="Gene3D" id="2.40.160.20">
    <property type="match status" value="1"/>
</dbReference>
<name>F0NZA8_WEEVC</name>
<organism evidence="4 5">
    <name type="scientific">Weeksella virosa (strain ATCC 43766 / DSM 16922 / JCM 21250 / CCUG 30538 / CDC 9751 / IAM 14551 / NBRC 16016 / NCTC 11634 / CL345/78)</name>
    <dbReference type="NCBI Taxonomy" id="865938"/>
    <lineage>
        <taxon>Bacteria</taxon>
        <taxon>Pseudomonadati</taxon>
        <taxon>Bacteroidota</taxon>
        <taxon>Flavobacteriia</taxon>
        <taxon>Flavobacteriales</taxon>
        <taxon>Weeksellaceae</taxon>
        <taxon>Weeksella</taxon>
    </lineage>
</organism>